<name>L8HKC4_ACACF</name>
<feature type="compositionally biased region" description="Basic residues" evidence="2">
    <location>
        <begin position="1"/>
        <end position="10"/>
    </location>
</feature>
<feature type="region of interest" description="Disordered" evidence="2">
    <location>
        <begin position="420"/>
        <end position="470"/>
    </location>
</feature>
<organism evidence="4 5">
    <name type="scientific">Acanthamoeba castellanii (strain ATCC 30010 / Neff)</name>
    <dbReference type="NCBI Taxonomy" id="1257118"/>
    <lineage>
        <taxon>Eukaryota</taxon>
        <taxon>Amoebozoa</taxon>
        <taxon>Discosea</taxon>
        <taxon>Longamoebia</taxon>
        <taxon>Centramoebida</taxon>
        <taxon>Acanthamoebidae</taxon>
        <taxon>Acanthamoeba</taxon>
    </lineage>
</organism>
<feature type="compositionally biased region" description="Polar residues" evidence="2">
    <location>
        <begin position="445"/>
        <end position="455"/>
    </location>
</feature>
<sequence>MSVRKKKSKRPSLQDSDLLNPAAATSRSVTLKERLSLELKSLSQHGHSKQACPSSPLHFSTQLQCHPSDSPFHCLPPCRPRYSALSPPRSPTSAGQPSPKTGSTSGSSLKRGSSLATVVVEGGERKVTNPLFQFADLIQTTQNRNKVWRNLSPAGLDPSAEDVLARRPRGVAAVSPAPTSSLAPPSSSSLSSPRSPRSASTPSPRLFKTPSTTPTPTTTLTSDSSSSSSSNSSNNNNYDVPKAKTPRSPHGSTKSNSTSLPRSVSSITPSPFPDSVRALGPYSMSMSDTNTPTRVRACDASTINTGTGTGSQPVLLRSRPRERKGGIRRFSSSGSVISNSHAAAAAANFIPPRKRTHPQVARGARNLSEDELPRATAALRKIRSDSCVVRPMASDEEDEEDDGAHDARARRASDAFMTLAHGSSSAGAPSAPLTPGSSELRASAAQDTSGSMSSSTEDEAISSPRHTPYSEQLMWERRDGRQIIVSGTLERLVAQLIESNQSEKLAVLTGYTGPDYVYTFLLSHTYFTTSTIFLEKLQEHYFASPPPGLGPGELKVIESKQLGTQTRIVNTLKRWIDNHHYFFEQDPQLMKAF</sequence>
<feature type="compositionally biased region" description="Polar residues" evidence="2">
    <location>
        <begin position="11"/>
        <end position="29"/>
    </location>
</feature>
<dbReference type="EMBL" id="KB007796">
    <property type="protein sequence ID" value="ELR25667.1"/>
    <property type="molecule type" value="Genomic_DNA"/>
</dbReference>
<dbReference type="Pfam" id="PF00618">
    <property type="entry name" value="RasGEF_N"/>
    <property type="match status" value="1"/>
</dbReference>
<feature type="domain" description="N-terminal Ras-GEF" evidence="3">
    <location>
        <begin position="480"/>
        <end position="593"/>
    </location>
</feature>
<accession>L8HKC4</accession>
<feature type="region of interest" description="Disordered" evidence="2">
    <location>
        <begin position="169"/>
        <end position="333"/>
    </location>
</feature>
<dbReference type="Gene3D" id="1.20.870.10">
    <property type="entry name" value="Son of sevenless (SoS) protein Chain: S domain 1"/>
    <property type="match status" value="1"/>
</dbReference>
<keyword evidence="1" id="KW-0344">Guanine-nucleotide releasing factor</keyword>
<dbReference type="AlphaFoldDB" id="L8HKC4"/>
<protein>
    <submittedName>
        <fullName evidence="4">Gguanine nucleotide exchange factor motif containing protein</fullName>
    </submittedName>
</protein>
<dbReference type="InterPro" id="IPR000651">
    <property type="entry name" value="Ras-like_Gua-exchang_fac_N"/>
</dbReference>
<dbReference type="CDD" id="cd06224">
    <property type="entry name" value="REM"/>
    <property type="match status" value="1"/>
</dbReference>
<feature type="region of interest" description="Disordered" evidence="2">
    <location>
        <begin position="84"/>
        <end position="113"/>
    </location>
</feature>
<evidence type="ECO:0000313" key="4">
    <source>
        <dbReference type="EMBL" id="ELR25667.1"/>
    </source>
</evidence>
<proteinExistence type="predicted"/>
<evidence type="ECO:0000313" key="5">
    <source>
        <dbReference type="Proteomes" id="UP000011083"/>
    </source>
</evidence>
<dbReference type="Proteomes" id="UP000011083">
    <property type="component" value="Unassembled WGS sequence"/>
</dbReference>
<feature type="compositionally biased region" description="Polar residues" evidence="2">
    <location>
        <begin position="284"/>
        <end position="293"/>
    </location>
</feature>
<dbReference type="GeneID" id="14926732"/>
<evidence type="ECO:0000259" key="3">
    <source>
        <dbReference type="PROSITE" id="PS50212"/>
    </source>
</evidence>
<dbReference type="GO" id="GO:0005085">
    <property type="term" value="F:guanyl-nucleotide exchange factor activity"/>
    <property type="evidence" value="ECO:0007669"/>
    <property type="project" value="UniProtKB-KW"/>
</dbReference>
<evidence type="ECO:0000256" key="2">
    <source>
        <dbReference type="SAM" id="MobiDB-lite"/>
    </source>
</evidence>
<dbReference type="InterPro" id="IPR023578">
    <property type="entry name" value="Ras_GEF_dom_sf"/>
</dbReference>
<dbReference type="VEuPathDB" id="AmoebaDB:ACA1_319970"/>
<gene>
    <name evidence="4" type="ORF">ACA1_319970</name>
</gene>
<dbReference type="SUPFAM" id="SSF48366">
    <property type="entry name" value="Ras GEF"/>
    <property type="match status" value="1"/>
</dbReference>
<dbReference type="PROSITE" id="PS50212">
    <property type="entry name" value="RASGEF_NTER"/>
    <property type="match status" value="1"/>
</dbReference>
<feature type="region of interest" description="Disordered" evidence="2">
    <location>
        <begin position="1"/>
        <end position="29"/>
    </location>
</feature>
<feature type="compositionally biased region" description="Low complexity" evidence="2">
    <location>
        <begin position="422"/>
        <end position="438"/>
    </location>
</feature>
<feature type="compositionally biased region" description="Polar residues" evidence="2">
    <location>
        <begin position="250"/>
        <end position="269"/>
    </location>
</feature>
<feature type="compositionally biased region" description="Low complexity" evidence="2">
    <location>
        <begin position="97"/>
        <end position="113"/>
    </location>
</feature>
<dbReference type="OrthoDB" id="21144at2759"/>
<reference evidence="4 5" key="1">
    <citation type="journal article" date="2013" name="Genome Biol.">
        <title>Genome of Acanthamoeba castellanii highlights extensive lateral gene transfer and early evolution of tyrosine kinase signaling.</title>
        <authorList>
            <person name="Clarke M."/>
            <person name="Lohan A.J."/>
            <person name="Liu B."/>
            <person name="Lagkouvardos I."/>
            <person name="Roy S."/>
            <person name="Zafar N."/>
            <person name="Bertelli C."/>
            <person name="Schilde C."/>
            <person name="Kianianmomeni A."/>
            <person name="Burglin T.R."/>
            <person name="Frech C."/>
            <person name="Turcotte B."/>
            <person name="Kopec K.O."/>
            <person name="Synnott J.M."/>
            <person name="Choo C."/>
            <person name="Paponov I."/>
            <person name="Finkler A."/>
            <person name="Soon Heng Tan C."/>
            <person name="Hutchins A.P."/>
            <person name="Weinmeier T."/>
            <person name="Rattei T."/>
            <person name="Chu J.S."/>
            <person name="Gimenez G."/>
            <person name="Irimia M."/>
            <person name="Rigden D.J."/>
            <person name="Fitzpatrick D.A."/>
            <person name="Lorenzo-Morales J."/>
            <person name="Bateman A."/>
            <person name="Chiu C.H."/>
            <person name="Tang P."/>
            <person name="Hegemann P."/>
            <person name="Fromm H."/>
            <person name="Raoult D."/>
            <person name="Greub G."/>
            <person name="Miranda-Saavedra D."/>
            <person name="Chen N."/>
            <person name="Nash P."/>
            <person name="Ginger M.L."/>
            <person name="Horn M."/>
            <person name="Schaap P."/>
            <person name="Caler L."/>
            <person name="Loftus B."/>
        </authorList>
    </citation>
    <scope>NUCLEOTIDE SEQUENCE [LARGE SCALE GENOMIC DNA]</scope>
    <source>
        <strain evidence="4 5">Neff</strain>
    </source>
</reference>
<keyword evidence="5" id="KW-1185">Reference proteome</keyword>
<dbReference type="STRING" id="1257118.L8HKC4"/>
<dbReference type="KEGG" id="acan:ACA1_319970"/>
<dbReference type="RefSeq" id="XP_004358225.1">
    <property type="nucleotide sequence ID" value="XM_004358168.1"/>
</dbReference>
<feature type="compositionally biased region" description="Polar residues" evidence="2">
    <location>
        <begin position="301"/>
        <end position="312"/>
    </location>
</feature>
<evidence type="ECO:0000256" key="1">
    <source>
        <dbReference type="PROSITE-ProRule" id="PRU00135"/>
    </source>
</evidence>
<feature type="compositionally biased region" description="Low complexity" evidence="2">
    <location>
        <begin position="175"/>
        <end position="237"/>
    </location>
</feature>